<evidence type="ECO:0000313" key="3">
    <source>
        <dbReference type="Proteomes" id="UP000236754"/>
    </source>
</evidence>
<reference evidence="2 3" key="1">
    <citation type="submission" date="2016-10" db="EMBL/GenBank/DDBJ databases">
        <authorList>
            <person name="de Groot N.N."/>
        </authorList>
    </citation>
    <scope>NUCLEOTIDE SEQUENCE [LARGE SCALE GENOMIC DNA]</scope>
    <source>
        <strain evidence="2 3">CGMCC 4.2023</strain>
    </source>
</reference>
<dbReference type="OrthoDB" id="4333562at2"/>
<dbReference type="AlphaFoldDB" id="A0A1H6DQC8"/>
<evidence type="ECO:0000313" key="2">
    <source>
        <dbReference type="EMBL" id="SEG87324.1"/>
    </source>
</evidence>
<feature type="region of interest" description="Disordered" evidence="1">
    <location>
        <begin position="35"/>
        <end position="55"/>
    </location>
</feature>
<accession>A0A1H6DQC8</accession>
<keyword evidence="3" id="KW-1185">Reference proteome</keyword>
<name>A0A1H6DQC8_9ACTN</name>
<protein>
    <submittedName>
        <fullName evidence="2">Uncharacterized protein</fullName>
    </submittedName>
</protein>
<dbReference type="RefSeq" id="WP_160145148.1">
    <property type="nucleotide sequence ID" value="NZ_FNVU01000018.1"/>
</dbReference>
<dbReference type="Proteomes" id="UP000236754">
    <property type="component" value="Unassembled WGS sequence"/>
</dbReference>
<sequence>MDQQMPTPLIYEQLVRERGDVPMRVRAAYEDARRQLAQHVPGPPRGTEQAAEWSG</sequence>
<organism evidence="2 3">
    <name type="scientific">Actinacidiphila yanglinensis</name>
    <dbReference type="NCBI Taxonomy" id="310779"/>
    <lineage>
        <taxon>Bacteria</taxon>
        <taxon>Bacillati</taxon>
        <taxon>Actinomycetota</taxon>
        <taxon>Actinomycetes</taxon>
        <taxon>Kitasatosporales</taxon>
        <taxon>Streptomycetaceae</taxon>
        <taxon>Actinacidiphila</taxon>
    </lineage>
</organism>
<proteinExistence type="predicted"/>
<evidence type="ECO:0000256" key="1">
    <source>
        <dbReference type="SAM" id="MobiDB-lite"/>
    </source>
</evidence>
<dbReference type="EMBL" id="FNVU01000018">
    <property type="protein sequence ID" value="SEG87324.1"/>
    <property type="molecule type" value="Genomic_DNA"/>
</dbReference>
<gene>
    <name evidence="2" type="ORF">SAMN05216223_11877</name>
</gene>